<organism evidence="2 3">
    <name type="scientific">Taxus chinensis</name>
    <name type="common">Chinese yew</name>
    <name type="synonym">Taxus wallichiana var. chinensis</name>
    <dbReference type="NCBI Taxonomy" id="29808"/>
    <lineage>
        <taxon>Eukaryota</taxon>
        <taxon>Viridiplantae</taxon>
        <taxon>Streptophyta</taxon>
        <taxon>Embryophyta</taxon>
        <taxon>Tracheophyta</taxon>
        <taxon>Spermatophyta</taxon>
        <taxon>Pinopsida</taxon>
        <taxon>Pinidae</taxon>
        <taxon>Conifers II</taxon>
        <taxon>Cupressales</taxon>
        <taxon>Taxaceae</taxon>
        <taxon>Taxus</taxon>
    </lineage>
</organism>
<proteinExistence type="predicted"/>
<evidence type="ECO:0000313" key="3">
    <source>
        <dbReference type="Proteomes" id="UP000824469"/>
    </source>
</evidence>
<gene>
    <name evidence="2" type="ORF">KI387_029990</name>
</gene>
<dbReference type="Proteomes" id="UP000824469">
    <property type="component" value="Unassembled WGS sequence"/>
</dbReference>
<reference evidence="2 3" key="1">
    <citation type="journal article" date="2021" name="Nat. Plants">
        <title>The Taxus genome provides insights into paclitaxel biosynthesis.</title>
        <authorList>
            <person name="Xiong X."/>
            <person name="Gou J."/>
            <person name="Liao Q."/>
            <person name="Li Y."/>
            <person name="Zhou Q."/>
            <person name="Bi G."/>
            <person name="Li C."/>
            <person name="Du R."/>
            <person name="Wang X."/>
            <person name="Sun T."/>
            <person name="Guo L."/>
            <person name="Liang H."/>
            <person name="Lu P."/>
            <person name="Wu Y."/>
            <person name="Zhang Z."/>
            <person name="Ro D.K."/>
            <person name="Shang Y."/>
            <person name="Huang S."/>
            <person name="Yan J."/>
        </authorList>
    </citation>
    <scope>NUCLEOTIDE SEQUENCE [LARGE SCALE GENOMIC DNA]</scope>
    <source>
        <strain evidence="2">Ta-2019</strain>
    </source>
</reference>
<keyword evidence="3" id="KW-1185">Reference proteome</keyword>
<evidence type="ECO:0000313" key="2">
    <source>
        <dbReference type="EMBL" id="KAH9298308.1"/>
    </source>
</evidence>
<dbReference type="EMBL" id="JAHRHJ020000010">
    <property type="protein sequence ID" value="KAH9298308.1"/>
    <property type="molecule type" value="Genomic_DNA"/>
</dbReference>
<accession>A0AA38CK57</accession>
<sequence length="79" mass="8445">DGSLVEGGEGTERDVKLCPSQHNGTVVGYTSREPFGMMQGKNCSLSDSLEATCPPPSRTTMGRSLPLSISKNMRGSREK</sequence>
<feature type="region of interest" description="Disordered" evidence="1">
    <location>
        <begin position="48"/>
        <end position="79"/>
    </location>
</feature>
<comment type="caution">
    <text evidence="2">The sequence shown here is derived from an EMBL/GenBank/DDBJ whole genome shotgun (WGS) entry which is preliminary data.</text>
</comment>
<name>A0AA38CK57_TAXCH</name>
<evidence type="ECO:0000256" key="1">
    <source>
        <dbReference type="SAM" id="MobiDB-lite"/>
    </source>
</evidence>
<protein>
    <submittedName>
        <fullName evidence="2">Uncharacterized protein</fullName>
    </submittedName>
</protein>
<dbReference type="AlphaFoldDB" id="A0AA38CK57"/>
<feature type="compositionally biased region" description="Polar residues" evidence="1">
    <location>
        <begin position="58"/>
        <end position="73"/>
    </location>
</feature>
<feature type="non-terminal residue" evidence="2">
    <location>
        <position position="1"/>
    </location>
</feature>
<feature type="non-terminal residue" evidence="2">
    <location>
        <position position="79"/>
    </location>
</feature>